<evidence type="ECO:0000313" key="2">
    <source>
        <dbReference type="EMBL" id="KAF2167107.1"/>
    </source>
</evidence>
<dbReference type="EMBL" id="ML993594">
    <property type="protein sequence ID" value="KAF2167107.1"/>
    <property type="molecule type" value="Genomic_DNA"/>
</dbReference>
<name>A0A6A6CIL3_ZASCE</name>
<reference evidence="2" key="1">
    <citation type="journal article" date="2020" name="Stud. Mycol.">
        <title>101 Dothideomycetes genomes: a test case for predicting lifestyles and emergence of pathogens.</title>
        <authorList>
            <person name="Haridas S."/>
            <person name="Albert R."/>
            <person name="Binder M."/>
            <person name="Bloem J."/>
            <person name="Labutti K."/>
            <person name="Salamov A."/>
            <person name="Andreopoulos B."/>
            <person name="Baker S."/>
            <person name="Barry K."/>
            <person name="Bills G."/>
            <person name="Bluhm B."/>
            <person name="Cannon C."/>
            <person name="Castanera R."/>
            <person name="Culley D."/>
            <person name="Daum C."/>
            <person name="Ezra D."/>
            <person name="Gonzalez J."/>
            <person name="Henrissat B."/>
            <person name="Kuo A."/>
            <person name="Liang C."/>
            <person name="Lipzen A."/>
            <person name="Lutzoni F."/>
            <person name="Magnuson J."/>
            <person name="Mondo S."/>
            <person name="Nolan M."/>
            <person name="Ohm R."/>
            <person name="Pangilinan J."/>
            <person name="Park H.-J."/>
            <person name="Ramirez L."/>
            <person name="Alfaro M."/>
            <person name="Sun H."/>
            <person name="Tritt A."/>
            <person name="Yoshinaga Y."/>
            <person name="Zwiers L.-H."/>
            <person name="Turgeon B."/>
            <person name="Goodwin S."/>
            <person name="Spatafora J."/>
            <person name="Crous P."/>
            <person name="Grigoriev I."/>
        </authorList>
    </citation>
    <scope>NUCLEOTIDE SEQUENCE</scope>
    <source>
        <strain evidence="2">ATCC 36951</strain>
    </source>
</reference>
<dbReference type="Proteomes" id="UP000799537">
    <property type="component" value="Unassembled WGS sequence"/>
</dbReference>
<feature type="region of interest" description="Disordered" evidence="1">
    <location>
        <begin position="132"/>
        <end position="213"/>
    </location>
</feature>
<evidence type="ECO:0000313" key="3">
    <source>
        <dbReference type="Proteomes" id="UP000799537"/>
    </source>
</evidence>
<feature type="compositionally biased region" description="Basic and acidic residues" evidence="1">
    <location>
        <begin position="169"/>
        <end position="181"/>
    </location>
</feature>
<gene>
    <name evidence="2" type="ORF">M409DRAFT_22541</name>
</gene>
<accession>A0A6A6CIL3</accession>
<feature type="compositionally biased region" description="Basic and acidic residues" evidence="1">
    <location>
        <begin position="132"/>
        <end position="146"/>
    </location>
</feature>
<evidence type="ECO:0000256" key="1">
    <source>
        <dbReference type="SAM" id="MobiDB-lite"/>
    </source>
</evidence>
<feature type="compositionally biased region" description="Basic residues" evidence="1">
    <location>
        <begin position="147"/>
        <end position="157"/>
    </location>
</feature>
<protein>
    <recommendedName>
        <fullName evidence="4">J domain-containing protein</fullName>
    </recommendedName>
</protein>
<dbReference type="OrthoDB" id="3648263at2759"/>
<evidence type="ECO:0008006" key="4">
    <source>
        <dbReference type="Google" id="ProtNLM"/>
    </source>
</evidence>
<dbReference type="RefSeq" id="XP_033667996.1">
    <property type="nucleotide sequence ID" value="XM_033806376.1"/>
</dbReference>
<organism evidence="2 3">
    <name type="scientific">Zasmidium cellare ATCC 36951</name>
    <dbReference type="NCBI Taxonomy" id="1080233"/>
    <lineage>
        <taxon>Eukaryota</taxon>
        <taxon>Fungi</taxon>
        <taxon>Dikarya</taxon>
        <taxon>Ascomycota</taxon>
        <taxon>Pezizomycotina</taxon>
        <taxon>Dothideomycetes</taxon>
        <taxon>Dothideomycetidae</taxon>
        <taxon>Mycosphaerellales</taxon>
        <taxon>Mycosphaerellaceae</taxon>
        <taxon>Zasmidium</taxon>
    </lineage>
</organism>
<proteinExistence type="predicted"/>
<feature type="compositionally biased region" description="Low complexity" evidence="1">
    <location>
        <begin position="186"/>
        <end position="196"/>
    </location>
</feature>
<dbReference type="GeneID" id="54559648"/>
<dbReference type="AlphaFoldDB" id="A0A6A6CIL3"/>
<keyword evidence="3" id="KW-1185">Reference proteome</keyword>
<sequence length="306" mass="36721">MPLRTKVSKAREQDVDDAMEKAAKSLDKYYKALGDFRDLSDKIEKCEDDMEHFYKQLHRRQYSTTQEKIRLEDKYNLARRHSEHFQEQYDRAHGRVDSAKATLDRHRKEYTELDAMFEDQEDKRMAAAFKKLDEEERERRQWFEAKQRRRRPSHSRKAGPSSDQAPRPEYSRHSSRKHDQQPRQPPQGQQHPPRSQDQPTRPAPPNRMPTELTITSWRRYVDDCFKDYSSIKEFPHPPIMGRHDDPASWEKDLKALFRQLGEIDLKKESYRWHPDKFSPCEEGKKEKFQVYAREVFVVLNAMAKEK</sequence>